<keyword evidence="4" id="KW-0489">Methyltransferase</keyword>
<dbReference type="InterPro" id="IPR050777">
    <property type="entry name" value="SET2_Histone-Lys_MeTrsfase"/>
</dbReference>
<gene>
    <name evidence="9" type="ORF">PMAYCL1PPCAC_31965</name>
</gene>
<comment type="subcellular location">
    <subcellularLocation>
        <location evidence="2">Chromosome</location>
    </subcellularLocation>
    <subcellularLocation>
        <location evidence="1">Nucleus</location>
    </subcellularLocation>
</comment>
<dbReference type="GO" id="GO:0008168">
    <property type="term" value="F:methyltransferase activity"/>
    <property type="evidence" value="ECO:0007669"/>
    <property type="project" value="UniProtKB-KW"/>
</dbReference>
<proteinExistence type="predicted"/>
<evidence type="ECO:0000259" key="8">
    <source>
        <dbReference type="PROSITE" id="PS50280"/>
    </source>
</evidence>
<dbReference type="Pfam" id="PF00856">
    <property type="entry name" value="SET"/>
    <property type="match status" value="1"/>
</dbReference>
<evidence type="ECO:0000313" key="9">
    <source>
        <dbReference type="EMBL" id="GMR61770.1"/>
    </source>
</evidence>
<feature type="domain" description="SET" evidence="8">
    <location>
        <begin position="1"/>
        <end position="104"/>
    </location>
</feature>
<protein>
    <recommendedName>
        <fullName evidence="8">SET domain-containing protein</fullName>
    </recommendedName>
</protein>
<evidence type="ECO:0000256" key="3">
    <source>
        <dbReference type="ARBA" id="ARBA00022454"/>
    </source>
</evidence>
<sequence>ICRGSFIFEYVGETMAFEEGEERKKQYASENPPRSHHYVMTVEDYKQRPYFIDATKKGNETRFLNHSCAGNICCQKWSVKRRFRMGFFAKKDIAAGEEITFDYKFENEG</sequence>
<dbReference type="AlphaFoldDB" id="A0AAN5IF06"/>
<evidence type="ECO:0000256" key="1">
    <source>
        <dbReference type="ARBA" id="ARBA00004123"/>
    </source>
</evidence>
<dbReference type="EMBL" id="BTRK01000006">
    <property type="protein sequence ID" value="GMR61770.1"/>
    <property type="molecule type" value="Genomic_DNA"/>
</dbReference>
<evidence type="ECO:0000256" key="7">
    <source>
        <dbReference type="ARBA" id="ARBA00023242"/>
    </source>
</evidence>
<evidence type="ECO:0000256" key="2">
    <source>
        <dbReference type="ARBA" id="ARBA00004286"/>
    </source>
</evidence>
<dbReference type="PANTHER" id="PTHR22884">
    <property type="entry name" value="SET DOMAIN PROTEINS"/>
    <property type="match status" value="1"/>
</dbReference>
<keyword evidence="3" id="KW-0158">Chromosome</keyword>
<reference evidence="10" key="1">
    <citation type="submission" date="2022-10" db="EMBL/GenBank/DDBJ databases">
        <title>Genome assembly of Pristionchus species.</title>
        <authorList>
            <person name="Yoshida K."/>
            <person name="Sommer R.J."/>
        </authorList>
    </citation>
    <scope>NUCLEOTIDE SEQUENCE [LARGE SCALE GENOMIC DNA]</scope>
    <source>
        <strain evidence="10">RS5460</strain>
    </source>
</reference>
<dbReference type="InterPro" id="IPR001214">
    <property type="entry name" value="SET_dom"/>
</dbReference>
<dbReference type="SMART" id="SM00317">
    <property type="entry name" value="SET"/>
    <property type="match status" value="1"/>
</dbReference>
<dbReference type="InterPro" id="IPR046341">
    <property type="entry name" value="SET_dom_sf"/>
</dbReference>
<dbReference type="PROSITE" id="PS50280">
    <property type="entry name" value="SET"/>
    <property type="match status" value="1"/>
</dbReference>
<feature type="non-terminal residue" evidence="9">
    <location>
        <position position="109"/>
    </location>
</feature>
<keyword evidence="10" id="KW-1185">Reference proteome</keyword>
<keyword evidence="7" id="KW-0539">Nucleus</keyword>
<keyword evidence="5" id="KW-0808">Transferase</keyword>
<keyword evidence="6" id="KW-0949">S-adenosyl-L-methionine</keyword>
<dbReference type="SUPFAM" id="SSF82199">
    <property type="entry name" value="SET domain"/>
    <property type="match status" value="1"/>
</dbReference>
<dbReference type="Gene3D" id="2.170.270.10">
    <property type="entry name" value="SET domain"/>
    <property type="match status" value="1"/>
</dbReference>
<evidence type="ECO:0000256" key="6">
    <source>
        <dbReference type="ARBA" id="ARBA00022691"/>
    </source>
</evidence>
<feature type="non-terminal residue" evidence="9">
    <location>
        <position position="1"/>
    </location>
</feature>
<dbReference type="GO" id="GO:0032259">
    <property type="term" value="P:methylation"/>
    <property type="evidence" value="ECO:0007669"/>
    <property type="project" value="UniProtKB-KW"/>
</dbReference>
<dbReference type="GO" id="GO:0005634">
    <property type="term" value="C:nucleus"/>
    <property type="evidence" value="ECO:0007669"/>
    <property type="project" value="UniProtKB-SubCell"/>
</dbReference>
<dbReference type="Proteomes" id="UP001328107">
    <property type="component" value="Unassembled WGS sequence"/>
</dbReference>
<name>A0AAN5IF06_9BILA</name>
<accession>A0AAN5IF06</accession>
<evidence type="ECO:0000256" key="5">
    <source>
        <dbReference type="ARBA" id="ARBA00022679"/>
    </source>
</evidence>
<dbReference type="GO" id="GO:0005694">
    <property type="term" value="C:chromosome"/>
    <property type="evidence" value="ECO:0007669"/>
    <property type="project" value="UniProtKB-SubCell"/>
</dbReference>
<organism evidence="9 10">
    <name type="scientific">Pristionchus mayeri</name>
    <dbReference type="NCBI Taxonomy" id="1317129"/>
    <lineage>
        <taxon>Eukaryota</taxon>
        <taxon>Metazoa</taxon>
        <taxon>Ecdysozoa</taxon>
        <taxon>Nematoda</taxon>
        <taxon>Chromadorea</taxon>
        <taxon>Rhabditida</taxon>
        <taxon>Rhabditina</taxon>
        <taxon>Diplogasteromorpha</taxon>
        <taxon>Diplogasteroidea</taxon>
        <taxon>Neodiplogasteridae</taxon>
        <taxon>Pristionchus</taxon>
    </lineage>
</organism>
<comment type="caution">
    <text evidence="9">The sequence shown here is derived from an EMBL/GenBank/DDBJ whole genome shotgun (WGS) entry which is preliminary data.</text>
</comment>
<evidence type="ECO:0000313" key="10">
    <source>
        <dbReference type="Proteomes" id="UP001328107"/>
    </source>
</evidence>
<evidence type="ECO:0000256" key="4">
    <source>
        <dbReference type="ARBA" id="ARBA00022603"/>
    </source>
</evidence>